<sequence length="357" mass="39175">MASFPQQGSVTICEINRNLIVAEAISDDRAKDTYGKILGMVFSPVPFQPEQLGSTGEDQESEHQERNSGESDERKGLMKSLQYLVNDSIKRIFYPNCVHLLPEIDLQGVSWHQHRHIIAFIAGPNQVIVRDYEDSEGKDAYVLSNGAQQDIRALEWRPNGGKSLSVACKGGICIWAASYPGNPATVRPGAASSLGTLTRGSGGRWTLVDFLRSHSDEQTSAISWNLVALKLFYTGIPFYHIFTYLASASCDSSSFTIWDVSQGLGTPIRRGLGGISLLKWSPTGDYFFAAKFDGTFYLWETNTWTSEPWSSTSGFVTGATWDPDGHIILIAFSGSLTLASIHFSSKASIFRCTSVTS</sequence>
<dbReference type="InterPro" id="IPR045139">
    <property type="entry name" value="Aladin"/>
</dbReference>
<evidence type="ECO:0000313" key="3">
    <source>
        <dbReference type="Proteomes" id="UP001151532"/>
    </source>
</evidence>
<dbReference type="GO" id="GO:0006913">
    <property type="term" value="P:nucleocytoplasmic transport"/>
    <property type="evidence" value="ECO:0007669"/>
    <property type="project" value="TreeGrafter"/>
</dbReference>
<protein>
    <submittedName>
        <fullName evidence="2">ALADIN/ADRACALIN/AAAS</fullName>
    </submittedName>
</protein>
<feature type="compositionally biased region" description="Basic and acidic residues" evidence="1">
    <location>
        <begin position="61"/>
        <end position="74"/>
    </location>
</feature>
<gene>
    <name evidence="2" type="ORF">OIU79_028857</name>
</gene>
<dbReference type="Gene3D" id="2.130.10.10">
    <property type="entry name" value="YVTN repeat-like/Quinoprotein amine dehydrogenase"/>
    <property type="match status" value="1"/>
</dbReference>
<dbReference type="PANTHER" id="PTHR14494">
    <property type="entry name" value="ALADIN/ADRACALIN/AAAS"/>
    <property type="match status" value="1"/>
</dbReference>
<dbReference type="InterPro" id="IPR036322">
    <property type="entry name" value="WD40_repeat_dom_sf"/>
</dbReference>
<proteinExistence type="predicted"/>
<dbReference type="SMART" id="SM00320">
    <property type="entry name" value="WD40"/>
    <property type="match status" value="3"/>
</dbReference>
<dbReference type="Proteomes" id="UP001151532">
    <property type="component" value="Chromosome 16"/>
</dbReference>
<feature type="region of interest" description="Disordered" evidence="1">
    <location>
        <begin position="47"/>
        <end position="74"/>
    </location>
</feature>
<dbReference type="PANTHER" id="PTHR14494:SF0">
    <property type="entry name" value="ALADIN"/>
    <property type="match status" value="1"/>
</dbReference>
<evidence type="ECO:0000313" key="2">
    <source>
        <dbReference type="EMBL" id="KAJ6756548.1"/>
    </source>
</evidence>
<name>A0A9Q0VZI7_SALPP</name>
<dbReference type="SUPFAM" id="SSF50978">
    <property type="entry name" value="WD40 repeat-like"/>
    <property type="match status" value="1"/>
</dbReference>
<dbReference type="InterPro" id="IPR001680">
    <property type="entry name" value="WD40_rpt"/>
</dbReference>
<organism evidence="2 3">
    <name type="scientific">Salix purpurea</name>
    <name type="common">Purple osier willow</name>
    <dbReference type="NCBI Taxonomy" id="77065"/>
    <lineage>
        <taxon>Eukaryota</taxon>
        <taxon>Viridiplantae</taxon>
        <taxon>Streptophyta</taxon>
        <taxon>Embryophyta</taxon>
        <taxon>Tracheophyta</taxon>
        <taxon>Spermatophyta</taxon>
        <taxon>Magnoliopsida</taxon>
        <taxon>eudicotyledons</taxon>
        <taxon>Gunneridae</taxon>
        <taxon>Pentapetalae</taxon>
        <taxon>rosids</taxon>
        <taxon>fabids</taxon>
        <taxon>Malpighiales</taxon>
        <taxon>Salicaceae</taxon>
        <taxon>Saliceae</taxon>
        <taxon>Salix</taxon>
    </lineage>
</organism>
<dbReference type="GO" id="GO:0005643">
    <property type="term" value="C:nuclear pore"/>
    <property type="evidence" value="ECO:0007669"/>
    <property type="project" value="TreeGrafter"/>
</dbReference>
<keyword evidence="3" id="KW-1185">Reference proteome</keyword>
<dbReference type="InterPro" id="IPR015943">
    <property type="entry name" value="WD40/YVTN_repeat-like_dom_sf"/>
</dbReference>
<dbReference type="AlphaFoldDB" id="A0A9Q0VZI7"/>
<dbReference type="OrthoDB" id="411991at2759"/>
<evidence type="ECO:0000256" key="1">
    <source>
        <dbReference type="SAM" id="MobiDB-lite"/>
    </source>
</evidence>
<comment type="caution">
    <text evidence="2">The sequence shown here is derived from an EMBL/GenBank/DDBJ whole genome shotgun (WGS) entry which is preliminary data.</text>
</comment>
<reference evidence="2" key="1">
    <citation type="submission" date="2022-11" db="EMBL/GenBank/DDBJ databases">
        <authorList>
            <person name="Hyden B.L."/>
            <person name="Feng K."/>
            <person name="Yates T."/>
            <person name="Jawdy S."/>
            <person name="Smart L.B."/>
            <person name="Muchero W."/>
        </authorList>
    </citation>
    <scope>NUCLEOTIDE SEQUENCE</scope>
    <source>
        <tissue evidence="2">Shoot tip</tissue>
    </source>
</reference>
<dbReference type="EMBL" id="JAPFFK010000007">
    <property type="protein sequence ID" value="KAJ6756548.1"/>
    <property type="molecule type" value="Genomic_DNA"/>
</dbReference>
<reference evidence="2" key="2">
    <citation type="journal article" date="2023" name="Int. J. Mol. Sci.">
        <title>De Novo Assembly and Annotation of 11 Diverse Shrub Willow (Salix) Genomes Reveals Novel Gene Organization in Sex-Linked Regions.</title>
        <authorList>
            <person name="Hyden B."/>
            <person name="Feng K."/>
            <person name="Yates T.B."/>
            <person name="Jawdy S."/>
            <person name="Cereghino C."/>
            <person name="Smart L.B."/>
            <person name="Muchero W."/>
        </authorList>
    </citation>
    <scope>NUCLEOTIDE SEQUENCE</scope>
    <source>
        <tissue evidence="2">Shoot tip</tissue>
    </source>
</reference>
<accession>A0A9Q0VZI7</accession>